<name>A0A4Q8ABU8_9MICC</name>
<feature type="domain" description="Smf/DprA SLOG" evidence="3">
    <location>
        <begin position="102"/>
        <end position="323"/>
    </location>
</feature>
<organism evidence="4 5">
    <name type="scientific">Zhihengliuella halotolerans</name>
    <dbReference type="NCBI Taxonomy" id="370736"/>
    <lineage>
        <taxon>Bacteria</taxon>
        <taxon>Bacillati</taxon>
        <taxon>Actinomycetota</taxon>
        <taxon>Actinomycetes</taxon>
        <taxon>Micrococcales</taxon>
        <taxon>Micrococcaceae</taxon>
        <taxon>Zhihengliuella</taxon>
    </lineage>
</organism>
<dbReference type="RefSeq" id="WP_130449864.1">
    <property type="nucleotide sequence ID" value="NZ_SHLA01000001.1"/>
</dbReference>
<sequence>MNSGTSETRMARAALTRLIEPGDLTGAALVAVLGAQQALDLITSPERRVPESLQQAVAETIGSGTRKELMVAAGLERWRPRVRDLAPERDLETMRRLGGGLLIPEDDEWPGQLEDLGTSAPLALWWRGRSEYAAFDAARRRIAVVGSRDATEYGIRAAHEIIAPLVAKGAQIVSGGAYGIDAAAHRAALAALATTPGSVHGDPTMAVMAGGLDRFYPSGNDDLLRDIAAHGVVVAEVPPGSSPTRWRFLLRNRLIAALCDVTVVVEARWRSGALTTARRAAEMGREVGAVPGSVFSANSAGCHRLIAEGAANIVTRPEDVVEMAGGIEHCPVPADSAGGRAHDGLDIQDLLLFDALPARAAATPDSLCRVAGLSIGAVLGGLSRLQQRGLAVSSDAGWRRSEASSDGSGASSPPRGGR</sequence>
<feature type="region of interest" description="Disordered" evidence="2">
    <location>
        <begin position="393"/>
        <end position="418"/>
    </location>
</feature>
<dbReference type="GO" id="GO:0009294">
    <property type="term" value="P:DNA-mediated transformation"/>
    <property type="evidence" value="ECO:0007669"/>
    <property type="project" value="InterPro"/>
</dbReference>
<dbReference type="OrthoDB" id="9785707at2"/>
<evidence type="ECO:0000313" key="5">
    <source>
        <dbReference type="Proteomes" id="UP000292685"/>
    </source>
</evidence>
<dbReference type="InterPro" id="IPR057666">
    <property type="entry name" value="DrpA_SLOG"/>
</dbReference>
<feature type="compositionally biased region" description="Low complexity" evidence="2">
    <location>
        <begin position="404"/>
        <end position="418"/>
    </location>
</feature>
<dbReference type="NCBIfam" id="TIGR00732">
    <property type="entry name" value="dprA"/>
    <property type="match status" value="1"/>
</dbReference>
<evidence type="ECO:0000256" key="2">
    <source>
        <dbReference type="SAM" id="MobiDB-lite"/>
    </source>
</evidence>
<dbReference type="Pfam" id="PF02481">
    <property type="entry name" value="DNA_processg_A"/>
    <property type="match status" value="1"/>
</dbReference>
<evidence type="ECO:0000313" key="4">
    <source>
        <dbReference type="EMBL" id="RZU61524.1"/>
    </source>
</evidence>
<dbReference type="EMBL" id="SHLA01000001">
    <property type="protein sequence ID" value="RZU61524.1"/>
    <property type="molecule type" value="Genomic_DNA"/>
</dbReference>
<accession>A0A4Q8ABU8</accession>
<evidence type="ECO:0000259" key="3">
    <source>
        <dbReference type="Pfam" id="PF02481"/>
    </source>
</evidence>
<evidence type="ECO:0000256" key="1">
    <source>
        <dbReference type="ARBA" id="ARBA00006525"/>
    </source>
</evidence>
<dbReference type="Proteomes" id="UP000292685">
    <property type="component" value="Unassembled WGS sequence"/>
</dbReference>
<dbReference type="PANTHER" id="PTHR43022">
    <property type="entry name" value="PROTEIN SMF"/>
    <property type="match status" value="1"/>
</dbReference>
<gene>
    <name evidence="4" type="ORF">EV380_1095</name>
</gene>
<proteinExistence type="inferred from homology"/>
<dbReference type="Gene3D" id="3.40.50.450">
    <property type="match status" value="1"/>
</dbReference>
<dbReference type="PANTHER" id="PTHR43022:SF1">
    <property type="entry name" value="PROTEIN SMF"/>
    <property type="match status" value="1"/>
</dbReference>
<protein>
    <submittedName>
        <fullName evidence="4">DNA processing protein</fullName>
    </submittedName>
</protein>
<comment type="caution">
    <text evidence="4">The sequence shown here is derived from an EMBL/GenBank/DDBJ whole genome shotgun (WGS) entry which is preliminary data.</text>
</comment>
<dbReference type="AlphaFoldDB" id="A0A4Q8ABU8"/>
<reference evidence="4 5" key="1">
    <citation type="submission" date="2019-02" db="EMBL/GenBank/DDBJ databases">
        <title>Sequencing the genomes of 1000 actinobacteria strains.</title>
        <authorList>
            <person name="Klenk H.-P."/>
        </authorList>
    </citation>
    <scope>NUCLEOTIDE SEQUENCE [LARGE SCALE GENOMIC DNA]</scope>
    <source>
        <strain evidence="4 5">DSM 17364</strain>
    </source>
</reference>
<dbReference type="InterPro" id="IPR003488">
    <property type="entry name" value="DprA"/>
</dbReference>
<dbReference type="SUPFAM" id="SSF102405">
    <property type="entry name" value="MCP/YpsA-like"/>
    <property type="match status" value="1"/>
</dbReference>
<keyword evidence="5" id="KW-1185">Reference proteome</keyword>
<comment type="similarity">
    <text evidence="1">Belongs to the DprA/Smf family.</text>
</comment>